<reference evidence="1 2" key="1">
    <citation type="journal article" date="2014" name="BMC Genomics">
        <title>Genome sequencing of four Aureobasidium pullulans varieties: biotechnological potential, stress tolerance, and description of new species.</title>
        <authorList>
            <person name="Gostin Ar C."/>
            <person name="Ohm R.A."/>
            <person name="Kogej T."/>
            <person name="Sonjak S."/>
            <person name="Turk M."/>
            <person name="Zajc J."/>
            <person name="Zalar P."/>
            <person name="Grube M."/>
            <person name="Sun H."/>
            <person name="Han J."/>
            <person name="Sharma A."/>
            <person name="Chiniquy J."/>
            <person name="Ngan C.Y."/>
            <person name="Lipzen A."/>
            <person name="Barry K."/>
            <person name="Grigoriev I.V."/>
            <person name="Gunde-Cimerman N."/>
        </authorList>
    </citation>
    <scope>NUCLEOTIDE SEQUENCE [LARGE SCALE GENOMIC DNA]</scope>
    <source>
        <strain evidence="1 2">CBS 147.97</strain>
    </source>
</reference>
<evidence type="ECO:0000313" key="2">
    <source>
        <dbReference type="Proteomes" id="UP000027730"/>
    </source>
</evidence>
<dbReference type="AlphaFoldDB" id="A0A074XHN4"/>
<organism evidence="1 2">
    <name type="scientific">Aureobasidium namibiae CBS 147.97</name>
    <dbReference type="NCBI Taxonomy" id="1043004"/>
    <lineage>
        <taxon>Eukaryota</taxon>
        <taxon>Fungi</taxon>
        <taxon>Dikarya</taxon>
        <taxon>Ascomycota</taxon>
        <taxon>Pezizomycotina</taxon>
        <taxon>Dothideomycetes</taxon>
        <taxon>Dothideomycetidae</taxon>
        <taxon>Dothideales</taxon>
        <taxon>Saccotheciaceae</taxon>
        <taxon>Aureobasidium</taxon>
    </lineage>
</organism>
<proteinExistence type="predicted"/>
<dbReference type="HOGENOM" id="CLU_813749_0_0_1"/>
<accession>A0A074XHN4</accession>
<protein>
    <submittedName>
        <fullName evidence="1">Uncharacterized protein</fullName>
    </submittedName>
</protein>
<dbReference type="OrthoDB" id="4732610at2759"/>
<name>A0A074XHN4_9PEZI</name>
<keyword evidence="2" id="KW-1185">Reference proteome</keyword>
<gene>
    <name evidence="1" type="ORF">M436DRAFT_63411</name>
</gene>
<dbReference type="EMBL" id="KL584708">
    <property type="protein sequence ID" value="KEQ74076.1"/>
    <property type="molecule type" value="Genomic_DNA"/>
</dbReference>
<dbReference type="GeneID" id="25413521"/>
<sequence>MDYDLYAWIRELDGAIQGEVDGSLDRVDTQTNHQIDTIDKIFKLYGFQTMEDMRTKLDSLLTPAQKAAYDDQVQHMRDIDATTTSILDASMLVAVIAGGLELSVRPLTAVLGTGALAAGSQLFTRGVRMLLEGETEGLRFMTAAFRTFRVLSTAGEASEAAARVARYVRTASSVVVVLGVVLDGILLVYQAIEGAKQKTAFEESDMILAQSGIQDLTAHRFQTKNIEQQIFATEAYTASVSAFMVTYQVLKSAGESDEKIKLVTDQLMVTVAENLHTDLDKITNDSVWSACLDIDQKSNYDGPHSWDPNQQTVLDWIAAQPPVVPADSHDIASNVERRKRM</sequence>
<evidence type="ECO:0000313" key="1">
    <source>
        <dbReference type="EMBL" id="KEQ74076.1"/>
    </source>
</evidence>
<dbReference type="Proteomes" id="UP000027730">
    <property type="component" value="Unassembled WGS sequence"/>
</dbReference>
<dbReference type="RefSeq" id="XP_013428153.1">
    <property type="nucleotide sequence ID" value="XM_013572699.1"/>
</dbReference>